<keyword evidence="4 9" id="KW-0418">Kinase</keyword>
<dbReference type="GO" id="GO:0016301">
    <property type="term" value="F:kinase activity"/>
    <property type="evidence" value="ECO:0007669"/>
    <property type="project" value="UniProtKB-KW"/>
</dbReference>
<evidence type="ECO:0000256" key="1">
    <source>
        <dbReference type="ARBA" id="ARBA00005715"/>
    </source>
</evidence>
<dbReference type="RefSeq" id="WP_165312927.1">
    <property type="nucleotide sequence ID" value="NZ_CP049332.1"/>
</dbReference>
<dbReference type="GO" id="GO:0005524">
    <property type="term" value="F:ATP binding"/>
    <property type="evidence" value="ECO:0007669"/>
    <property type="project" value="UniProtKB-KW"/>
</dbReference>
<evidence type="ECO:0000256" key="3">
    <source>
        <dbReference type="ARBA" id="ARBA00022741"/>
    </source>
</evidence>
<sequence>MKEGINIPRYIVADDFTGANDIGVALASSGIVTQVLLTDKISHDNSSSVGVICTNSRDLASNEAQDKLANTSINLQLAQKQPLLIKKVDSTLRGNIGSEIQALLATGYALSIVAIAAPYAKRKTVGGLCYVNDVPLSETEFASDPKSPIRSSRIKDIIELQTNAATVEYLQADANSEQHEQNFAQLYDSGAKIIVCDAQSHTDLFDLYHAASQLNVPTVFVTTGELTYSLVAQESSPLTELIHSPAPVLAVIGSMSEMTLKQSQYLLDNKDAEVIDLELEELLSPDWTSYLETKSDQAIEVLKQGSNCVVRSCKNAELRHELKAIAEQHELSQQQLAEHVRECLASFASQIIRTSNAYIGGMILCGGDIAIATAQQLGASSYQIGGRVAGCVPWGTLNSTFTPFPIFTKAGGFGEPATFSQVIQQLHKEVRQ</sequence>
<dbReference type="EMBL" id="CP049332">
    <property type="protein sequence ID" value="QIH43391.1"/>
    <property type="molecule type" value="Genomic_DNA"/>
</dbReference>
<feature type="domain" description="Four-carbon acid sugar kinase N-terminal" evidence="7">
    <location>
        <begin position="11"/>
        <end position="227"/>
    </location>
</feature>
<dbReference type="AlphaFoldDB" id="A0A6G7CMN1"/>
<evidence type="ECO:0000313" key="10">
    <source>
        <dbReference type="Proteomes" id="UP000503003"/>
    </source>
</evidence>
<feature type="domain" description="Four-carbon acid sugar kinase nucleotide binding" evidence="8">
    <location>
        <begin position="249"/>
        <end position="419"/>
    </location>
</feature>
<dbReference type="InterPro" id="IPR037051">
    <property type="entry name" value="4-carb_acid_sugar_kinase_N_sf"/>
</dbReference>
<comment type="similarity">
    <text evidence="1">Belongs to the four-carbon acid sugar kinase family.</text>
</comment>
<keyword evidence="3" id="KW-0547">Nucleotide-binding</keyword>
<accession>A0A6G7CMN1</accession>
<keyword evidence="2" id="KW-0808">Transferase</keyword>
<dbReference type="Pfam" id="PF17042">
    <property type="entry name" value="NBD_C"/>
    <property type="match status" value="1"/>
</dbReference>
<dbReference type="Pfam" id="PF07005">
    <property type="entry name" value="SBD_N"/>
    <property type="match status" value="1"/>
</dbReference>
<evidence type="ECO:0000256" key="4">
    <source>
        <dbReference type="ARBA" id="ARBA00022777"/>
    </source>
</evidence>
<evidence type="ECO:0000259" key="7">
    <source>
        <dbReference type="Pfam" id="PF07005"/>
    </source>
</evidence>
<evidence type="ECO:0000256" key="5">
    <source>
        <dbReference type="ARBA" id="ARBA00022840"/>
    </source>
</evidence>
<dbReference type="InterPro" id="IPR042213">
    <property type="entry name" value="NBD_C_sf"/>
</dbReference>
<dbReference type="SUPFAM" id="SSF142764">
    <property type="entry name" value="YgbK-like"/>
    <property type="match status" value="1"/>
</dbReference>
<evidence type="ECO:0000256" key="6">
    <source>
        <dbReference type="ARBA" id="ARBA00023277"/>
    </source>
</evidence>
<dbReference type="InterPro" id="IPR010737">
    <property type="entry name" value="4-carb_acid_sugar_kinase_N"/>
</dbReference>
<organism evidence="9 10">
    <name type="scientific">Vibrio ziniensis</name>
    <dbReference type="NCBI Taxonomy" id="2711221"/>
    <lineage>
        <taxon>Bacteria</taxon>
        <taxon>Pseudomonadati</taxon>
        <taxon>Pseudomonadota</taxon>
        <taxon>Gammaproteobacteria</taxon>
        <taxon>Vibrionales</taxon>
        <taxon>Vibrionaceae</taxon>
        <taxon>Vibrio</taxon>
    </lineage>
</organism>
<keyword evidence="6" id="KW-0119">Carbohydrate metabolism</keyword>
<dbReference type="InterPro" id="IPR031475">
    <property type="entry name" value="NBD_C"/>
</dbReference>
<dbReference type="Gene3D" id="3.40.980.20">
    <property type="entry name" value="Four-carbon acid sugar kinase, nucleotide binding domain"/>
    <property type="match status" value="1"/>
</dbReference>
<protein>
    <submittedName>
        <fullName evidence="9">Four-carbon acid sugar kinase family protein</fullName>
    </submittedName>
</protein>
<proteinExistence type="inferred from homology"/>
<dbReference type="Gene3D" id="3.40.50.10840">
    <property type="entry name" value="Putative sugar-binding, N-terminal domain"/>
    <property type="match status" value="1"/>
</dbReference>
<evidence type="ECO:0000313" key="9">
    <source>
        <dbReference type="EMBL" id="QIH43391.1"/>
    </source>
</evidence>
<dbReference type="KEGG" id="vzi:G5S32_15440"/>
<evidence type="ECO:0000259" key="8">
    <source>
        <dbReference type="Pfam" id="PF17042"/>
    </source>
</evidence>
<gene>
    <name evidence="9" type="ORF">G5S32_15440</name>
</gene>
<reference evidence="9 10" key="1">
    <citation type="submission" date="2020-02" db="EMBL/GenBank/DDBJ databases">
        <title>A complete genome of a marine bacterium Vibrio sp. ZWAL4003 isolated from the mangrove sediment with the ability to degrade polysaccharides.</title>
        <authorList>
            <person name="Wu J."/>
            <person name="Qu W."/>
            <person name="Zeng R."/>
        </authorList>
    </citation>
    <scope>NUCLEOTIDE SEQUENCE [LARGE SCALE GENOMIC DNA]</scope>
    <source>
        <strain evidence="9 10">ZWAL4003</strain>
    </source>
</reference>
<keyword evidence="10" id="KW-1185">Reference proteome</keyword>
<evidence type="ECO:0000256" key="2">
    <source>
        <dbReference type="ARBA" id="ARBA00022679"/>
    </source>
</evidence>
<keyword evidence="5" id="KW-0067">ATP-binding</keyword>
<name>A0A6G7CMN1_9VIBR</name>
<dbReference type="Proteomes" id="UP000503003">
    <property type="component" value="Chromosome 2"/>
</dbReference>